<proteinExistence type="predicted"/>
<evidence type="ECO:0000313" key="2">
    <source>
        <dbReference type="EMBL" id="MFC0581360.1"/>
    </source>
</evidence>
<evidence type="ECO:0000313" key="3">
    <source>
        <dbReference type="Proteomes" id="UP001589862"/>
    </source>
</evidence>
<comment type="caution">
    <text evidence="2">The sequence shown here is derived from an EMBL/GenBank/DDBJ whole genome shotgun (WGS) entry which is preliminary data.</text>
</comment>
<keyword evidence="3" id="KW-1185">Reference proteome</keyword>
<evidence type="ECO:0000256" key="1">
    <source>
        <dbReference type="SAM" id="MobiDB-lite"/>
    </source>
</evidence>
<sequence>MYRLHAGNHVVSVEKNVCRLQDHDRSLELTALTGQLAVLVHRLVTGFTRRSLFEVLCDEVHPTWSRPHMWEQLGAWLIYEKRQAEPLPSTAIPENALAGSLSHLRAESAQTLHARANQVIHLNTILEPAQSLVLSLARDGWRAFVSHDPAKIAQTDTSLYFSSAHIGAGRTELLAQQVRKLSPWASVVSSDALRGVQLGPNHQALWLATSAHQLLDIGPHLAVDLPTLPILLTDSCVAIGPWLKDDHECLECVAATLGTLAGQPVATPPLSSSTLALVTVATHIFLDSYAQQWMKDPANHGGTNDSLPPAGDLVQTGTGSRDRVGSNTVIVVPAKATNFSTVQLPDLLRNCPH</sequence>
<gene>
    <name evidence="2" type="ORF">ACFFFR_03005</name>
</gene>
<organism evidence="2 3">
    <name type="scientific">Micrococcoides hystricis</name>
    <dbReference type="NCBI Taxonomy" id="1572761"/>
    <lineage>
        <taxon>Bacteria</taxon>
        <taxon>Bacillati</taxon>
        <taxon>Actinomycetota</taxon>
        <taxon>Actinomycetes</taxon>
        <taxon>Micrococcales</taxon>
        <taxon>Micrococcaceae</taxon>
        <taxon>Micrococcoides</taxon>
    </lineage>
</organism>
<dbReference type="EMBL" id="JBHLUB010000003">
    <property type="protein sequence ID" value="MFC0581360.1"/>
    <property type="molecule type" value="Genomic_DNA"/>
</dbReference>
<feature type="region of interest" description="Disordered" evidence="1">
    <location>
        <begin position="297"/>
        <end position="322"/>
    </location>
</feature>
<accession>A0ABV6P8H3</accession>
<dbReference type="RefSeq" id="WP_377458047.1">
    <property type="nucleotide sequence ID" value="NZ_JBHLUB010000003.1"/>
</dbReference>
<protein>
    <submittedName>
        <fullName evidence="2">Uncharacterized protein</fullName>
    </submittedName>
</protein>
<name>A0ABV6P8H3_9MICC</name>
<reference evidence="2 3" key="1">
    <citation type="submission" date="2024-09" db="EMBL/GenBank/DDBJ databases">
        <authorList>
            <person name="Sun Q."/>
            <person name="Mori K."/>
        </authorList>
    </citation>
    <scope>NUCLEOTIDE SEQUENCE [LARGE SCALE GENOMIC DNA]</scope>
    <source>
        <strain evidence="2 3">NCAIM B.02604</strain>
    </source>
</reference>
<dbReference type="Proteomes" id="UP001589862">
    <property type="component" value="Unassembled WGS sequence"/>
</dbReference>